<reference evidence="2 3" key="1">
    <citation type="submission" date="2024-02" db="EMBL/GenBank/DDBJ databases">
        <title>De novo assembly and annotation of 12 fungi associated with fruit tree decline syndrome in Ontario, Canada.</title>
        <authorList>
            <person name="Sulman M."/>
            <person name="Ellouze W."/>
            <person name="Ilyukhin E."/>
        </authorList>
    </citation>
    <scope>NUCLEOTIDE SEQUENCE [LARGE SCALE GENOMIC DNA]</scope>
    <source>
        <strain evidence="2 3">FDS-637</strain>
    </source>
</reference>
<dbReference type="EMBL" id="JAJVCZ030000004">
    <property type="protein sequence ID" value="KAL0260508.1"/>
    <property type="molecule type" value="Genomic_DNA"/>
</dbReference>
<evidence type="ECO:0000256" key="1">
    <source>
        <dbReference type="SAM" id="MobiDB-lite"/>
    </source>
</evidence>
<evidence type="ECO:0000313" key="2">
    <source>
        <dbReference type="EMBL" id="KAL0260508.1"/>
    </source>
</evidence>
<feature type="region of interest" description="Disordered" evidence="1">
    <location>
        <begin position="96"/>
        <end position="115"/>
    </location>
</feature>
<comment type="caution">
    <text evidence="2">The sequence shown here is derived from an EMBL/GenBank/DDBJ whole genome shotgun (WGS) entry which is preliminary data.</text>
</comment>
<dbReference type="GeneID" id="92008282"/>
<accession>A0ABR3CIQ8</accession>
<dbReference type="RefSeq" id="XP_066633537.1">
    <property type="nucleotide sequence ID" value="XM_066775656.1"/>
</dbReference>
<protein>
    <submittedName>
        <fullName evidence="2">Uncharacterized protein</fullName>
    </submittedName>
</protein>
<evidence type="ECO:0000313" key="3">
    <source>
        <dbReference type="Proteomes" id="UP001430584"/>
    </source>
</evidence>
<organism evidence="2 3">
    <name type="scientific">Diplodia seriata</name>
    <dbReference type="NCBI Taxonomy" id="420778"/>
    <lineage>
        <taxon>Eukaryota</taxon>
        <taxon>Fungi</taxon>
        <taxon>Dikarya</taxon>
        <taxon>Ascomycota</taxon>
        <taxon>Pezizomycotina</taxon>
        <taxon>Dothideomycetes</taxon>
        <taxon>Dothideomycetes incertae sedis</taxon>
        <taxon>Botryosphaeriales</taxon>
        <taxon>Botryosphaeriaceae</taxon>
        <taxon>Diplodia</taxon>
    </lineage>
</organism>
<dbReference type="Proteomes" id="UP001430584">
    <property type="component" value="Unassembled WGS sequence"/>
</dbReference>
<gene>
    <name evidence="2" type="ORF">SLS55_004197</name>
</gene>
<proteinExistence type="predicted"/>
<sequence length="115" mass="12502">MPLTPSIILTPATSSSPEQARNVPLLDPHTTTGKKTGCSALAPISAYVELARRPSTENITNQYRNRYALYLAAQFNISAAAAFVEIDEQIRFNQSRKTSAVSEADVRDVRTGGSF</sequence>
<name>A0ABR3CIQ8_9PEZI</name>
<feature type="compositionally biased region" description="Basic and acidic residues" evidence="1">
    <location>
        <begin position="104"/>
        <end position="115"/>
    </location>
</feature>
<keyword evidence="3" id="KW-1185">Reference proteome</keyword>